<gene>
    <name evidence="2" type="ORF">SDC9_196151</name>
</gene>
<name>A0A645IB26_9ZZZZ</name>
<keyword evidence="1" id="KW-0812">Transmembrane</keyword>
<keyword evidence="1" id="KW-0472">Membrane</keyword>
<evidence type="ECO:0000313" key="2">
    <source>
        <dbReference type="EMBL" id="MPN48541.1"/>
    </source>
</evidence>
<sequence length="102" mass="10728">MTVYNTPGIGGQKNVCNGTAIMNDDTYVVAFGEHGQQIRSPNGGFTYGDMFQQARSVLFIQVAATEPVLPNGQLLPGALAALVLVGGGGAWLGYRWLKGGKK</sequence>
<feature type="transmembrane region" description="Helical" evidence="1">
    <location>
        <begin position="74"/>
        <end position="94"/>
    </location>
</feature>
<accession>A0A645IB26</accession>
<keyword evidence="1" id="KW-1133">Transmembrane helix</keyword>
<dbReference type="AlphaFoldDB" id="A0A645IB26"/>
<evidence type="ECO:0000256" key="1">
    <source>
        <dbReference type="SAM" id="Phobius"/>
    </source>
</evidence>
<organism evidence="2">
    <name type="scientific">bioreactor metagenome</name>
    <dbReference type="NCBI Taxonomy" id="1076179"/>
    <lineage>
        <taxon>unclassified sequences</taxon>
        <taxon>metagenomes</taxon>
        <taxon>ecological metagenomes</taxon>
    </lineage>
</organism>
<comment type="caution">
    <text evidence="2">The sequence shown here is derived from an EMBL/GenBank/DDBJ whole genome shotgun (WGS) entry which is preliminary data.</text>
</comment>
<reference evidence="2" key="1">
    <citation type="submission" date="2019-08" db="EMBL/GenBank/DDBJ databases">
        <authorList>
            <person name="Kucharzyk K."/>
            <person name="Murdoch R.W."/>
            <person name="Higgins S."/>
            <person name="Loffler F."/>
        </authorList>
    </citation>
    <scope>NUCLEOTIDE SEQUENCE</scope>
</reference>
<protein>
    <submittedName>
        <fullName evidence="2">Uncharacterized protein</fullName>
    </submittedName>
</protein>
<dbReference type="EMBL" id="VSSQ01110967">
    <property type="protein sequence ID" value="MPN48541.1"/>
    <property type="molecule type" value="Genomic_DNA"/>
</dbReference>
<proteinExistence type="predicted"/>